<organism evidence="2 3">
    <name type="scientific">Methylobacter tundripaludum (strain ATCC BAA-1195 / DSM 17260 / SV96)</name>
    <dbReference type="NCBI Taxonomy" id="697282"/>
    <lineage>
        <taxon>Bacteria</taxon>
        <taxon>Pseudomonadati</taxon>
        <taxon>Pseudomonadota</taxon>
        <taxon>Gammaproteobacteria</taxon>
        <taxon>Methylococcales</taxon>
        <taxon>Methylococcaceae</taxon>
        <taxon>Methylobacter</taxon>
    </lineage>
</organism>
<evidence type="ECO:0000256" key="1">
    <source>
        <dbReference type="SAM" id="SignalP"/>
    </source>
</evidence>
<feature type="chain" id="PRO_5003445533" description="Small metal-binding protein" evidence="1">
    <location>
        <begin position="26"/>
        <end position="113"/>
    </location>
</feature>
<dbReference type="Pfam" id="PF16785">
    <property type="entry name" value="SMBP"/>
    <property type="match status" value="1"/>
</dbReference>
<dbReference type="HOGENOM" id="CLU_130934_1_0_6"/>
<dbReference type="Proteomes" id="UP000004664">
    <property type="component" value="Unassembled WGS sequence"/>
</dbReference>
<feature type="signal peptide" evidence="1">
    <location>
        <begin position="1"/>
        <end position="25"/>
    </location>
</feature>
<keyword evidence="1" id="KW-0732">Signal</keyword>
<gene>
    <name evidence="2" type="ORF">Mettu_0605</name>
</gene>
<dbReference type="AlphaFoldDB" id="G3IW06"/>
<proteinExistence type="predicted"/>
<sequence precursor="true">MVNKMKKITLICSSLLLATSSAVFAVENHGKAALERANAAAKTSDAKEIVKQASAALEHSLASAIVLKGAPLKHMESASNHLEEAINAGNLGQADQAKTHLNAAITEIQGANS</sequence>
<evidence type="ECO:0000313" key="2">
    <source>
        <dbReference type="EMBL" id="EGW21817.1"/>
    </source>
</evidence>
<protein>
    <recommendedName>
        <fullName evidence="4">Small metal-binding protein</fullName>
    </recommendedName>
</protein>
<dbReference type="CDD" id="cd13840">
    <property type="entry name" value="SMBP_like"/>
    <property type="match status" value="1"/>
</dbReference>
<evidence type="ECO:0008006" key="4">
    <source>
        <dbReference type="Google" id="ProtNLM"/>
    </source>
</evidence>
<dbReference type="GO" id="GO:0046872">
    <property type="term" value="F:metal ion binding"/>
    <property type="evidence" value="ECO:0007669"/>
    <property type="project" value="InterPro"/>
</dbReference>
<dbReference type="InterPro" id="IPR031877">
    <property type="entry name" value="SmbP"/>
</dbReference>
<name>G3IW06_METTV</name>
<dbReference type="EMBL" id="JH109152">
    <property type="protein sequence ID" value="EGW21817.1"/>
    <property type="molecule type" value="Genomic_DNA"/>
</dbReference>
<keyword evidence="3" id="KW-1185">Reference proteome</keyword>
<reference evidence="2 3" key="1">
    <citation type="submission" date="2011-06" db="EMBL/GenBank/DDBJ databases">
        <title>Genomic sequence of Methylobacter tundripaludum SV96.</title>
        <authorList>
            <consortium name="US DOE Joint Genome Institute"/>
            <person name="Lucas S."/>
            <person name="Han J."/>
            <person name="Lapidus A."/>
            <person name="Cheng J.-F."/>
            <person name="Goodwin L."/>
            <person name="Pitluck S."/>
            <person name="Held B."/>
            <person name="Detter J.C."/>
            <person name="Han C."/>
            <person name="Tapia R."/>
            <person name="Land M."/>
            <person name="Hauser L."/>
            <person name="Kyrpides N."/>
            <person name="Ivanova N."/>
            <person name="Ovchinnikova G."/>
            <person name="Pagani I."/>
            <person name="Klotz M.G."/>
            <person name="Dispirito A.A."/>
            <person name="Murrell J.C."/>
            <person name="Dunfield P."/>
            <person name="Kalyuzhnaya M.G."/>
            <person name="Svenning M."/>
            <person name="Trotsenko Y.A."/>
            <person name="Stein L.Y."/>
            <person name="Woyke T."/>
        </authorList>
    </citation>
    <scope>NUCLEOTIDE SEQUENCE [LARGE SCALE GENOMIC DNA]</scope>
    <source>
        <strain evidence="3">ATCC BAA-1195 / DSM 17260 / SV96</strain>
    </source>
</reference>
<accession>G3IW06</accession>
<dbReference type="Gene3D" id="1.20.120.660">
    <property type="entry name" value="IL-4 antagonist (De novo design) like domain"/>
    <property type="match status" value="1"/>
</dbReference>
<evidence type="ECO:0000313" key="3">
    <source>
        <dbReference type="Proteomes" id="UP000004664"/>
    </source>
</evidence>